<dbReference type="Proteomes" id="UP000000539">
    <property type="component" value="Chromosome 7"/>
</dbReference>
<evidence type="ECO:0000256" key="2">
    <source>
        <dbReference type="ARBA" id="ARBA00008118"/>
    </source>
</evidence>
<sequence>MVHLQPLPLVVLQGVLRIVFCDGNQVVQATDVLDWEDKDAAETLVDNVVHSRIINPLRLFVKPSPVLKHGQVSYSDSIENFWDWLSNITEVQESLARTKRRPIVKTGKFKKMFGWGDFHSNIKTVKLNLLITGKIVDHGNGTFSVYFRHNSTGLGNVSVSLVPPSKVVEFESSPQSTLETKESKSFNCRIEYEKTDRAKKTALCNFDPSKICYQEQTQSHVSWLCSKPFKVICIYIAFYSVDYKLVQKVTNLNVWICFARNLTALLSFSSYRVPPVLNNVFQFVSYCQFLQGVLLCILYSVSLFQLYISSDLLL</sequence>
<dbReference type="PANTHER" id="PTHR17103">
    <property type="entry name" value="NEUREXOPHILIN"/>
    <property type="match status" value="1"/>
</dbReference>
<dbReference type="InterPro" id="IPR010450">
    <property type="entry name" value="Nxph"/>
</dbReference>
<comment type="similarity">
    <text evidence="2">Belongs to the neurexophilin family.</text>
</comment>
<accession>A0A8V0XWG3</accession>
<dbReference type="AlphaFoldDB" id="A0A8V0XWG3"/>
<evidence type="ECO:0000256" key="3">
    <source>
        <dbReference type="ARBA" id="ARBA00022525"/>
    </source>
</evidence>
<reference evidence="5" key="2">
    <citation type="submission" date="2025-08" db="UniProtKB">
        <authorList>
            <consortium name="Ensembl"/>
        </authorList>
    </citation>
    <scope>IDENTIFICATION</scope>
    <source>
        <strain evidence="5">broiler</strain>
    </source>
</reference>
<feature type="signal peptide" evidence="4">
    <location>
        <begin position="1"/>
        <end position="21"/>
    </location>
</feature>
<proteinExistence type="inferred from homology"/>
<keyword evidence="6" id="KW-1185">Reference proteome</keyword>
<keyword evidence="4" id="KW-0732">Signal</keyword>
<organism evidence="5 6">
    <name type="scientific">Gallus gallus</name>
    <name type="common">Chicken</name>
    <dbReference type="NCBI Taxonomy" id="9031"/>
    <lineage>
        <taxon>Eukaryota</taxon>
        <taxon>Metazoa</taxon>
        <taxon>Chordata</taxon>
        <taxon>Craniata</taxon>
        <taxon>Vertebrata</taxon>
        <taxon>Euteleostomi</taxon>
        <taxon>Archelosauria</taxon>
        <taxon>Archosauria</taxon>
        <taxon>Dinosauria</taxon>
        <taxon>Saurischia</taxon>
        <taxon>Theropoda</taxon>
        <taxon>Coelurosauria</taxon>
        <taxon>Aves</taxon>
        <taxon>Neognathae</taxon>
        <taxon>Galloanserae</taxon>
        <taxon>Galliformes</taxon>
        <taxon>Phasianidae</taxon>
        <taxon>Phasianinae</taxon>
        <taxon>Gallus</taxon>
    </lineage>
</organism>
<dbReference type="OrthoDB" id="9863867at2759"/>
<evidence type="ECO:0000256" key="4">
    <source>
        <dbReference type="SAM" id="SignalP"/>
    </source>
</evidence>
<evidence type="ECO:0000256" key="1">
    <source>
        <dbReference type="ARBA" id="ARBA00004613"/>
    </source>
</evidence>
<gene>
    <name evidence="5" type="primary">NXPH2</name>
</gene>
<protein>
    <submittedName>
        <fullName evidence="5">Neurexophilin 2</fullName>
    </submittedName>
</protein>
<evidence type="ECO:0000313" key="5">
    <source>
        <dbReference type="Ensembl" id="ENSGALP00010012590.1"/>
    </source>
</evidence>
<dbReference type="GeneTree" id="ENSGT00950000182883"/>
<keyword evidence="3" id="KW-0964">Secreted</keyword>
<feature type="chain" id="PRO_5036443214" evidence="4">
    <location>
        <begin position="22"/>
        <end position="314"/>
    </location>
</feature>
<evidence type="ECO:0000313" key="6">
    <source>
        <dbReference type="Proteomes" id="UP000000539"/>
    </source>
</evidence>
<dbReference type="GO" id="GO:0005576">
    <property type="term" value="C:extracellular region"/>
    <property type="evidence" value="ECO:0007669"/>
    <property type="project" value="UniProtKB-SubCell"/>
</dbReference>
<dbReference type="Ensembl" id="ENSGALT00010021978.1">
    <property type="protein sequence ID" value="ENSGALP00010012590.1"/>
    <property type="gene ID" value="ENSGALG00010009212.1"/>
</dbReference>
<dbReference type="Pfam" id="PF06312">
    <property type="entry name" value="Neurexophilin"/>
    <property type="match status" value="1"/>
</dbReference>
<reference evidence="5" key="1">
    <citation type="submission" date="2020-11" db="EMBL/GenBank/DDBJ databases">
        <title>Gallus gallus (Chicken) genome, bGalGal1, GRCg7b, maternal haplotype autosomes + Z &amp; W.</title>
        <authorList>
            <person name="Warren W."/>
            <person name="Formenti G."/>
            <person name="Fedrigo O."/>
            <person name="Haase B."/>
            <person name="Mountcastle J."/>
            <person name="Balacco J."/>
            <person name="Tracey A."/>
            <person name="Schneider V."/>
            <person name="Okimoto R."/>
            <person name="Cheng H."/>
            <person name="Hawken R."/>
            <person name="Howe K."/>
            <person name="Jarvis E.D."/>
        </authorList>
    </citation>
    <scope>NUCLEOTIDE SEQUENCE [LARGE SCALE GENOMIC DNA]</scope>
    <source>
        <strain evidence="5">Broiler</strain>
    </source>
</reference>
<reference evidence="5" key="3">
    <citation type="submission" date="2025-09" db="UniProtKB">
        <authorList>
            <consortium name="Ensembl"/>
        </authorList>
    </citation>
    <scope>IDENTIFICATION</scope>
    <source>
        <strain evidence="5">broiler</strain>
    </source>
</reference>
<name>A0A8V0XWG3_CHICK</name>
<dbReference type="InterPro" id="IPR026845">
    <property type="entry name" value="NXPH/NXPE"/>
</dbReference>
<dbReference type="PANTHER" id="PTHR17103:SF11">
    <property type="entry name" value="NEUREXOPHILIN-2"/>
    <property type="match status" value="1"/>
</dbReference>
<comment type="subcellular location">
    <subcellularLocation>
        <location evidence="1">Secreted</location>
    </subcellularLocation>
</comment>